<proteinExistence type="predicted"/>
<evidence type="ECO:0000313" key="2">
    <source>
        <dbReference type="EMBL" id="TZF99365.1"/>
    </source>
</evidence>
<dbReference type="RefSeq" id="WP_149386481.1">
    <property type="nucleotide sequence ID" value="NZ_VTRU01000001.1"/>
</dbReference>
<accession>A0A5D8ZWM1</accession>
<dbReference type="Proteomes" id="UP000323884">
    <property type="component" value="Unassembled WGS sequence"/>
</dbReference>
<geneLocation type="plasmid" evidence="2">
    <name>unnamed1</name>
</geneLocation>
<gene>
    <name evidence="2" type="ORF">FW781_05405</name>
</gene>
<dbReference type="InterPro" id="IPR010093">
    <property type="entry name" value="SinI_DNA-bd"/>
</dbReference>
<dbReference type="Pfam" id="PF12728">
    <property type="entry name" value="HTH_17"/>
    <property type="match status" value="1"/>
</dbReference>
<keyword evidence="2" id="KW-0614">Plasmid</keyword>
<organism evidence="2 3">
    <name type="scientific">Chryseobacterium panacisoli</name>
    <dbReference type="NCBI Taxonomy" id="1807141"/>
    <lineage>
        <taxon>Bacteria</taxon>
        <taxon>Pseudomonadati</taxon>
        <taxon>Bacteroidota</taxon>
        <taxon>Flavobacteriia</taxon>
        <taxon>Flavobacteriales</taxon>
        <taxon>Weeksellaceae</taxon>
        <taxon>Chryseobacterium group</taxon>
        <taxon>Chryseobacterium</taxon>
    </lineage>
</organism>
<name>A0A5D8ZWM1_9FLAO</name>
<dbReference type="GO" id="GO:0003677">
    <property type="term" value="F:DNA binding"/>
    <property type="evidence" value="ECO:0007669"/>
    <property type="project" value="InterPro"/>
</dbReference>
<reference evidence="2 3" key="1">
    <citation type="submission" date="2019-08" db="EMBL/GenBank/DDBJ databases">
        <title>Draft genome sequence of Chryseobacterium sp. Gsoil 183.</title>
        <authorList>
            <person name="Im W.-T."/>
        </authorList>
    </citation>
    <scope>NUCLEOTIDE SEQUENCE [LARGE SCALE GENOMIC DNA]</scope>
    <source>
        <strain evidence="2 3">Gsoil 183</strain>
        <plasmid evidence="2">unnamed1</plasmid>
    </source>
</reference>
<sequence length="184" mass="21726">MSTNIHILKTCEYCGLEFEAKTTVTKFCCQRCRTKMYKKHNKNLFPTKENKTLCYYTPTYSPFEHLTIKEASNLIGCAPGTIYDMIKKGRLAYINFSQRKTRVFREEIEQILYRSKTGLQPFIFRDENTKVKNCWTINEIINLYKISASALYNKLKAYNIIKIRKGKSVYVSKEIIRRLFKPVI</sequence>
<dbReference type="InterPro" id="IPR041657">
    <property type="entry name" value="HTH_17"/>
</dbReference>
<dbReference type="NCBIfam" id="TIGR01764">
    <property type="entry name" value="excise"/>
    <property type="match status" value="1"/>
</dbReference>
<feature type="domain" description="Helix-turn-helix" evidence="1">
    <location>
        <begin position="66"/>
        <end position="110"/>
    </location>
</feature>
<keyword evidence="3" id="KW-1185">Reference proteome</keyword>
<evidence type="ECO:0000259" key="1">
    <source>
        <dbReference type="Pfam" id="PF12728"/>
    </source>
</evidence>
<dbReference type="AlphaFoldDB" id="A0A5D8ZWM1"/>
<comment type="caution">
    <text evidence="2">The sequence shown here is derived from an EMBL/GenBank/DDBJ whole genome shotgun (WGS) entry which is preliminary data.</text>
</comment>
<dbReference type="EMBL" id="VTRU01000001">
    <property type="protein sequence ID" value="TZF99365.1"/>
    <property type="molecule type" value="Genomic_DNA"/>
</dbReference>
<protein>
    <submittedName>
        <fullName evidence="2">Helix-turn-helix domain-containing protein</fullName>
    </submittedName>
</protein>
<dbReference type="OrthoDB" id="1003442at2"/>
<evidence type="ECO:0000313" key="3">
    <source>
        <dbReference type="Proteomes" id="UP000323884"/>
    </source>
</evidence>